<feature type="compositionally biased region" description="Low complexity" evidence="10">
    <location>
        <begin position="834"/>
        <end position="854"/>
    </location>
</feature>
<feature type="compositionally biased region" description="Basic and acidic residues" evidence="10">
    <location>
        <begin position="1616"/>
        <end position="1635"/>
    </location>
</feature>
<feature type="compositionally biased region" description="Basic and acidic residues" evidence="10">
    <location>
        <begin position="1341"/>
        <end position="1362"/>
    </location>
</feature>
<feature type="compositionally biased region" description="Pro residues" evidence="10">
    <location>
        <begin position="1255"/>
        <end position="1264"/>
    </location>
</feature>
<evidence type="ECO:0000256" key="6">
    <source>
        <dbReference type="ARBA" id="ARBA00023054"/>
    </source>
</evidence>
<feature type="compositionally biased region" description="Polar residues" evidence="10">
    <location>
        <begin position="1958"/>
        <end position="1972"/>
    </location>
</feature>
<feature type="region of interest" description="Disordered" evidence="10">
    <location>
        <begin position="467"/>
        <end position="499"/>
    </location>
</feature>
<feature type="compositionally biased region" description="Polar residues" evidence="10">
    <location>
        <begin position="1268"/>
        <end position="1284"/>
    </location>
</feature>
<dbReference type="eggNOG" id="KOG0112">
    <property type="taxonomic scope" value="Eukaryota"/>
</dbReference>
<evidence type="ECO:0000256" key="3">
    <source>
        <dbReference type="ARBA" id="ARBA00022553"/>
    </source>
</evidence>
<evidence type="ECO:0000313" key="15">
    <source>
        <dbReference type="Proteomes" id="UP000095284"/>
    </source>
</evidence>
<feature type="region of interest" description="Disordered" evidence="10">
    <location>
        <begin position="2420"/>
        <end position="2439"/>
    </location>
</feature>
<dbReference type="PROSITE" id="PS50917">
    <property type="entry name" value="SPOC"/>
    <property type="match status" value="1"/>
</dbReference>
<evidence type="ECO:0000313" key="16">
    <source>
        <dbReference type="Proteomes" id="UP000659654"/>
    </source>
</evidence>
<keyword evidence="3" id="KW-0597">Phosphoprotein</keyword>
<feature type="compositionally biased region" description="Basic and acidic residues" evidence="10">
    <location>
        <begin position="1701"/>
        <end position="1726"/>
    </location>
</feature>
<feature type="compositionally biased region" description="Acidic residues" evidence="10">
    <location>
        <begin position="1561"/>
        <end position="1572"/>
    </location>
</feature>
<dbReference type="GO" id="GO:0003723">
    <property type="term" value="F:RNA binding"/>
    <property type="evidence" value="ECO:0007669"/>
    <property type="project" value="UniProtKB-UniRule"/>
</dbReference>
<feature type="compositionally biased region" description="Basic and acidic residues" evidence="10">
    <location>
        <begin position="1425"/>
        <end position="1439"/>
    </location>
</feature>
<evidence type="ECO:0000256" key="4">
    <source>
        <dbReference type="ARBA" id="ARBA00022884"/>
    </source>
</evidence>
<feature type="compositionally biased region" description="Low complexity" evidence="10">
    <location>
        <begin position="1295"/>
        <end position="1318"/>
    </location>
</feature>
<evidence type="ECO:0000313" key="13">
    <source>
        <dbReference type="EMBL" id="CAD5216009.1"/>
    </source>
</evidence>
<comment type="similarity">
    <text evidence="2">Belongs to the RRM Spen family.</text>
</comment>
<feature type="compositionally biased region" description="Basic and acidic residues" evidence="10">
    <location>
        <begin position="2186"/>
        <end position="2195"/>
    </location>
</feature>
<dbReference type="InterPro" id="IPR012677">
    <property type="entry name" value="Nucleotide-bd_a/b_plait_sf"/>
</dbReference>
<dbReference type="EMBL" id="CAJFCV020000002">
    <property type="protein sequence ID" value="CAG9098506.1"/>
    <property type="molecule type" value="Genomic_DNA"/>
</dbReference>
<feature type="compositionally biased region" description="Polar residues" evidence="10">
    <location>
        <begin position="2326"/>
        <end position="2341"/>
    </location>
</feature>
<feature type="region of interest" description="Disordered" evidence="10">
    <location>
        <begin position="2484"/>
        <end position="2509"/>
    </location>
</feature>
<dbReference type="InterPro" id="IPR016194">
    <property type="entry name" value="SPOC-like_C_dom_sf"/>
</dbReference>
<keyword evidence="8" id="KW-0539">Nucleus</keyword>
<dbReference type="SUPFAM" id="SSF100939">
    <property type="entry name" value="SPOC domain-like"/>
    <property type="match status" value="1"/>
</dbReference>
<evidence type="ECO:0000256" key="8">
    <source>
        <dbReference type="ARBA" id="ARBA00023242"/>
    </source>
</evidence>
<dbReference type="OrthoDB" id="6407164at2759"/>
<dbReference type="EMBL" id="CAJFDI010000002">
    <property type="protein sequence ID" value="CAD5216009.1"/>
    <property type="molecule type" value="Genomic_DNA"/>
</dbReference>
<dbReference type="SMART" id="SM00360">
    <property type="entry name" value="RRM"/>
    <property type="match status" value="2"/>
</dbReference>
<evidence type="ECO:0000256" key="5">
    <source>
        <dbReference type="ARBA" id="ARBA00023015"/>
    </source>
</evidence>
<feature type="compositionally biased region" description="Basic and acidic residues" evidence="10">
    <location>
        <begin position="1853"/>
        <end position="1862"/>
    </location>
</feature>
<feature type="compositionally biased region" description="Basic and acidic residues" evidence="10">
    <location>
        <begin position="1459"/>
        <end position="1493"/>
    </location>
</feature>
<name>A0A1I7SVY5_BURXY</name>
<dbReference type="Proteomes" id="UP000095284">
    <property type="component" value="Unplaced"/>
</dbReference>
<comment type="subcellular location">
    <subcellularLocation>
        <location evidence="1">Nucleus</location>
    </subcellularLocation>
</comment>
<feature type="compositionally biased region" description="Polar residues" evidence="10">
    <location>
        <begin position="1661"/>
        <end position="1681"/>
    </location>
</feature>
<sequence>MQFKKANRTGEKERAAAIDVTLCSRALMDFPRPPALLLLRFLPSVSISLASLCERVLPTSYVRISFVFARYALSFPRSPTAAIPAPRLSFAISVALFDLRYRFDVGRLPTTAMSHRIRAVDFPDKAIQMSVGTKSTGVDLPHLLVFCGQDRRSRGGLGHLVVYGVICPAYLELRSAKSQDCHIEVIIFGKCWLLKPHLPNKDSDIEAGRSLNAHGMVSSFSNAQPPVKSQASRKESRHIEVVGIPSSLPIESVVAYFSTFGKVQKAEPKADAEELIVSFMDVRSAQKAQNSELEINGHPLSVKVHDVGGVQNLHAGSTASTSSSSEAVELLESSRTPNLQNITENFSRRNLASTSSTVEEKKFTGLQGILVQAPHRLPESTFKQQLSNLINSSKVKCKLIDISIDPTDPTKALILLQNVPYVDSLVSEIRRSTLAALPPDQTLNAQLASHVAVTEAHNNYLTATAGALADPLPPPPVTPSLKGTNKEQSYNGPDARQREASRTLYVGSLERKIKEETLRSRFSRFGQIVEVDIKNKESPSPFAFIQFANIDSVVNAIAACQNNRAGMVGLKGERLKFKVNWGRPIPTSKLWVGGLPRSCNNEYLFSKLRSVTTQTDGVKEVIYDASHNEALVLFKNVEQSQLVHNKIKNRQLIIPPERPQKEQQFGGQQLVDYASDKLHDFFVDRKFGRIHLVPPTVSPVPSTSSSVFQWPSSTDNPLRTNTSSTADLSISRTQPPVGPESSASHALDTNAAAQFGAAPESPDQNLLEPNRSDEVLLVPPPDPPKDLITADLNQMPSELSSRHRSESSGNRHDGRDIMTRKRIKRKVNRLESTSSAGSASFDERSSSSASSRQSSPERELGSKSPFKDGHSEPSTSSVGSLNDQKPGTPPDPSQTPTFSRGKRSDEGLSSPSAIRDLDSPDGFNRARPSSNDSSGTPTTPNTPKQGTKTGSGGQDLKSAGKGPPKGKQLVLTWENISSQPPDPRRNCVHYTTNDERDLFFPTFYTEDESGYRYCRYLHGINRRPSQPLPVTPQYSKDGKSSSPISHAGITRTISSGSSDNFLTQPSDPCHDRPPSTSSSIEDPLTIPPMPPPPSTNTETVEPSNFSSALERISALTSKVDSILSTSMNPALPSRLSGSIEDDLLRFRQKKAHSMSGITTPSSTPSTPQATDLKDSKQQPKLTINIPATSSSTSSLVSSPALPPFPALMGHSLQSPVGSLNGSIPRSMSFSMDIPGASIIQPRSMSLSCAQSSPSLPLPPPPPLLASPKHSTYSPNEPHNFSLQKRASPPPPSPITPKTSRSELSATLPSSTPPSSSAPKQKTQVNGLKDDPIPTGTSKNTFDLRSKPDLDDSEDKKPKDKSKMLQFMQIPRKKEGQKDSITFLSPLNRAHATSTVQMAPTQAMAGSSKAKVPEKMPGKHQPPQVKADKKPEKRDKEKDKKEKHRLSVGSLKEVATKTMSSKERQAAYASEIERIKEKSLKKFPESKKDRELYMKTREAKLKAKFEQLKAEHEKAKKEKQRKLEEKQKETLKQKKVKEQKEKNKPPKNVEKKKSRQRTPSDESSEDDDSEDNNDPCRADFLLKSSEIEAQKILYEAAKNGSLNLSMYERIKRKRTAPRQDENKKSLALAKLKEKSEAKKKRRVHLSSCSDDSDTNDFAKKSQIGSSDESDAGTTITNLSASSAAKRGRSMSTASKKASTSSEAKKEVKRKHDDKEKEKKVKKIKQEPISDAEGESTKPSKEKEKKAKSEPKSPVPEMVSEESEGEAAVKALHNEFDAYNRDSDSDDSKPKDKKKKKLSKKSFMTNFDDGDIFAANSDDEGAEKKNKKKKNSKQQKIEKPNQVIYTGKPGRPKKVKESDDPHGEGKKKKKEEKEKDKIKKEKLAKRSLDESSSSEPAKKKHKNETEKDKKKRRVSDTDSVLSTPKLIPSEKSEEKPSLKSPLSLNLSMAPSSSSIEISPTPFTAISPTPSTGSDNVRLENFVTPSRQSETSMFSPSLQSANLQTMPLELAKPPFESTPAEDKTKKLLDVPKWNENRKRSSSTSSFTSSSTSGTSTTSSSMSQKCKPKIRTPSPKRDVVENIQTTARPTESSDTSKKAEETNDLKEETIPSEQRILDTEHDGEDSVQSTHVFGEEKSGPRPQAISLSPSRLLEEINFEESSPLGTERSNLDDDDDEMEEELLRQLSAKPKADPEKSEPVIDYSSQDTQETEDAIESISAFMENKSEDEDDETSYSLSRRVSEFEYNVSNDRTRNSTSGDLSAEEFHTPDGGEIEKEPTIPHPVEAKDSDVKVQVESFNTNTDQPESTEESTVPDDKLASVISSVARGENSASEVPSHQKNTPLVSQAPGLFSNISHLPTPPPSRSSGSSPQCSGQFQYPGAQISPQSQSGKKLESCGHPKSTIASEPGDQKEKNEAIQGPVSSVIQETNTQKNPQTSTIATSSISDTHPEIVVPPTSAYPDFQLPIQKDTNISQQMLERLYKQTKTSVSSSPVQMPKQAHWVSTPSRSEGVVTSPSVAATTSSMASGFAQTMAQSFGQNLPQGFQQTVNKNQPVGQNLNRVPITQAQPTPVIPAEHILAALQVTGIGLHALTPQHLTNPSLLISTLARSNPAMAETVQKMLMPTLPTELARLQQQQQMLQNQPKQQFLPFSNPSLMSIMQQEQQRQQVAQLQQQQLGGLTQDQYLEQMKLLQGQRTIKSEPVVGQRLTPQPQIQVKTEKENGVGFNRARYPLCWQGTLAMKSNDATVQMFLVSGSQYLMEKTTLELTEQEDGVQTIRINQRMRLTNPQLLNICNRMNNENEFVALVCIPCGQNTEQLHQQSSKMSTSFIHYFNTKMTAGVVTHSTASQPPSCIAHFFPPCDWTEDQLNRLAPEFGAELKRLVQTYLFVVVTRNDLNVIKTEMDQKPVQMPVMPQVLNCGKTV</sequence>
<feature type="compositionally biased region" description="Pro residues" evidence="10">
    <location>
        <begin position="1085"/>
        <end position="1094"/>
    </location>
</feature>
<evidence type="ECO:0000256" key="10">
    <source>
        <dbReference type="SAM" id="MobiDB-lite"/>
    </source>
</evidence>
<feature type="compositionally biased region" description="Polar residues" evidence="10">
    <location>
        <begin position="1980"/>
        <end position="2002"/>
    </location>
</feature>
<accession>A0A1I7SVY5</accession>
<feature type="compositionally biased region" description="Polar residues" evidence="10">
    <location>
        <begin position="1051"/>
        <end position="1066"/>
    </location>
</feature>
<dbReference type="InterPro" id="IPR035979">
    <property type="entry name" value="RBD_domain_sf"/>
</dbReference>
<feature type="compositionally biased region" description="Polar residues" evidence="10">
    <location>
        <begin position="708"/>
        <end position="734"/>
    </location>
</feature>
<feature type="compositionally biased region" description="Polar residues" evidence="10">
    <location>
        <begin position="2243"/>
        <end position="2256"/>
    </location>
</feature>
<feature type="compositionally biased region" description="Low complexity" evidence="10">
    <location>
        <begin position="1158"/>
        <end position="1167"/>
    </location>
</feature>
<feature type="domain" description="RRM" evidence="11">
    <location>
        <begin position="502"/>
        <end position="584"/>
    </location>
</feature>
<feature type="compositionally biased region" description="Polar residues" evidence="10">
    <location>
        <begin position="927"/>
        <end position="948"/>
    </location>
</feature>
<proteinExistence type="inferred from homology"/>
<evidence type="ECO:0000313" key="14">
    <source>
        <dbReference type="EMBL" id="CAG9098506.1"/>
    </source>
</evidence>
<feature type="compositionally biased region" description="Low complexity" evidence="10">
    <location>
        <begin position="1936"/>
        <end position="1957"/>
    </location>
</feature>
<feature type="compositionally biased region" description="Polar residues" evidence="10">
    <location>
        <begin position="2420"/>
        <end position="2432"/>
    </location>
</feature>
<evidence type="ECO:0000313" key="17">
    <source>
        <dbReference type="WBParaSite" id="BXY_1721500.1"/>
    </source>
</evidence>
<dbReference type="Pfam" id="PF00076">
    <property type="entry name" value="RRM_1"/>
    <property type="match status" value="1"/>
</dbReference>
<feature type="domain" description="SPOC" evidence="12">
    <location>
        <begin position="2720"/>
        <end position="2889"/>
    </location>
</feature>
<dbReference type="WBParaSite" id="BXY_1721500.1">
    <property type="protein sequence ID" value="BXY_1721500.1"/>
    <property type="gene ID" value="BXY_1721500"/>
</dbReference>
<reference evidence="17" key="1">
    <citation type="submission" date="2016-11" db="UniProtKB">
        <authorList>
            <consortium name="WormBaseParasite"/>
        </authorList>
    </citation>
    <scope>IDENTIFICATION</scope>
</reference>
<evidence type="ECO:0000256" key="2">
    <source>
        <dbReference type="ARBA" id="ARBA00005387"/>
    </source>
</evidence>
<feature type="compositionally biased region" description="Basic and acidic residues" evidence="10">
    <location>
        <begin position="2260"/>
        <end position="2289"/>
    </location>
</feature>
<dbReference type="SMR" id="A0A1I7SVY5"/>
<feature type="compositionally biased region" description="Polar residues" evidence="10">
    <location>
        <begin position="2078"/>
        <end position="2089"/>
    </location>
</feature>
<dbReference type="PANTHER" id="PTHR23189">
    <property type="entry name" value="RNA RECOGNITION MOTIF-CONTAINING"/>
    <property type="match status" value="1"/>
</dbReference>
<dbReference type="PROSITE" id="PS50102">
    <property type="entry name" value="RRM"/>
    <property type="match status" value="1"/>
</dbReference>
<dbReference type="GO" id="GO:0005634">
    <property type="term" value="C:nucleus"/>
    <property type="evidence" value="ECO:0007669"/>
    <property type="project" value="UniProtKB-SubCell"/>
</dbReference>
<feature type="region of interest" description="Disordered" evidence="10">
    <location>
        <begin position="1509"/>
        <end position="1578"/>
    </location>
</feature>
<keyword evidence="7" id="KW-0804">Transcription</keyword>
<feature type="compositionally biased region" description="Basic and acidic residues" evidence="10">
    <location>
        <begin position="1509"/>
        <end position="1550"/>
    </location>
</feature>
<keyword evidence="4 9" id="KW-0694">RNA-binding</keyword>
<evidence type="ECO:0000256" key="9">
    <source>
        <dbReference type="PROSITE-ProRule" id="PRU00176"/>
    </source>
</evidence>
<feature type="region of interest" description="Disordered" evidence="10">
    <location>
        <begin position="1244"/>
        <end position="1493"/>
    </location>
</feature>
<feature type="compositionally biased region" description="Low complexity" evidence="10">
    <location>
        <begin position="1690"/>
        <end position="1700"/>
    </location>
</feature>
<reference evidence="14" key="2">
    <citation type="submission" date="2020-08" db="EMBL/GenBank/DDBJ databases">
        <authorList>
            <person name="Kikuchi T."/>
        </authorList>
    </citation>
    <scope>NUCLEOTIDE SEQUENCE</scope>
    <source>
        <strain evidence="13">Ka4C1</strain>
    </source>
</reference>
<feature type="compositionally biased region" description="Low complexity" evidence="10">
    <location>
        <begin position="1244"/>
        <end position="1254"/>
    </location>
</feature>
<evidence type="ECO:0000259" key="12">
    <source>
        <dbReference type="PROSITE" id="PS50917"/>
    </source>
</evidence>
<feature type="region of interest" description="Disordered" evidence="10">
    <location>
        <begin position="694"/>
        <end position="744"/>
    </location>
</feature>
<dbReference type="Gene3D" id="3.30.70.330">
    <property type="match status" value="2"/>
</dbReference>
<protein>
    <submittedName>
        <fullName evidence="13">(pine wood nematode) hypothetical protein</fullName>
    </submittedName>
</protein>
<feature type="compositionally biased region" description="Basic and acidic residues" evidence="10">
    <location>
        <begin position="800"/>
        <end position="819"/>
    </location>
</feature>
<feature type="compositionally biased region" description="Basic and acidic residues" evidence="10">
    <location>
        <begin position="1770"/>
        <end position="1788"/>
    </location>
</feature>
<organism evidence="15 17">
    <name type="scientific">Bursaphelenchus xylophilus</name>
    <name type="common">Pinewood nematode worm</name>
    <name type="synonym">Aphelenchoides xylophilus</name>
    <dbReference type="NCBI Taxonomy" id="6326"/>
    <lineage>
        <taxon>Eukaryota</taxon>
        <taxon>Metazoa</taxon>
        <taxon>Ecdysozoa</taxon>
        <taxon>Nematoda</taxon>
        <taxon>Chromadorea</taxon>
        <taxon>Rhabditida</taxon>
        <taxon>Tylenchina</taxon>
        <taxon>Tylenchomorpha</taxon>
        <taxon>Aphelenchoidea</taxon>
        <taxon>Aphelenchoididae</taxon>
        <taxon>Bursaphelenchus</taxon>
    </lineage>
</organism>
<dbReference type="Gene3D" id="2.40.290.10">
    <property type="match status" value="1"/>
</dbReference>
<evidence type="ECO:0000256" key="1">
    <source>
        <dbReference type="ARBA" id="ARBA00004123"/>
    </source>
</evidence>
<feature type="compositionally biased region" description="Polar residues" evidence="10">
    <location>
        <begin position="872"/>
        <end position="885"/>
    </location>
</feature>
<feature type="compositionally biased region" description="Low complexity" evidence="10">
    <location>
        <begin position="2038"/>
        <end position="2059"/>
    </location>
</feature>
<keyword evidence="16" id="KW-1185">Reference proteome</keyword>
<dbReference type="CDD" id="cd21543">
    <property type="entry name" value="SPOC_SHARP"/>
    <property type="match status" value="1"/>
</dbReference>
<evidence type="ECO:0000259" key="11">
    <source>
        <dbReference type="PROSITE" id="PS50102"/>
    </source>
</evidence>
<gene>
    <name evidence="13" type="ORF">BXYJ_LOCUS4315</name>
</gene>
<feature type="compositionally biased region" description="Low complexity" evidence="10">
    <location>
        <begin position="694"/>
        <end position="707"/>
    </location>
</feature>
<dbReference type="Proteomes" id="UP000582659">
    <property type="component" value="Unassembled WGS sequence"/>
</dbReference>
<feature type="region of interest" description="Disordered" evidence="10">
    <location>
        <begin position="1021"/>
        <end position="1106"/>
    </location>
</feature>
<dbReference type="InterPro" id="IPR000504">
    <property type="entry name" value="RRM_dom"/>
</dbReference>
<dbReference type="FunFam" id="2.40.290.10:FF:000002">
    <property type="entry name" value="Spen family transcriptional repressor"/>
    <property type="match status" value="1"/>
</dbReference>
<keyword evidence="6" id="KW-0175">Coiled coil</keyword>
<keyword evidence="5" id="KW-0805">Transcription regulation</keyword>
<feature type="compositionally biased region" description="Basic residues" evidence="10">
    <location>
        <begin position="1789"/>
        <end position="1798"/>
    </location>
</feature>
<dbReference type="Proteomes" id="UP000659654">
    <property type="component" value="Unassembled WGS sequence"/>
</dbReference>
<feature type="region of interest" description="Disordered" evidence="10">
    <location>
        <begin position="1152"/>
        <end position="1180"/>
    </location>
</feature>
<feature type="compositionally biased region" description="Basic and acidic residues" evidence="10">
    <location>
        <begin position="1926"/>
        <end position="1935"/>
    </location>
</feature>
<feature type="compositionally biased region" description="Basic and acidic residues" evidence="10">
    <location>
        <begin position="855"/>
        <end position="871"/>
    </location>
</feature>
<feature type="compositionally biased region" description="Basic and acidic residues" evidence="10">
    <location>
        <begin position="2017"/>
        <end position="2035"/>
    </location>
</feature>
<feature type="compositionally biased region" description="Basic and acidic residues" evidence="10">
    <location>
        <begin position="1733"/>
        <end position="1749"/>
    </location>
</feature>
<evidence type="ECO:0000256" key="7">
    <source>
        <dbReference type="ARBA" id="ARBA00023163"/>
    </source>
</evidence>
<dbReference type="SUPFAM" id="SSF54928">
    <property type="entry name" value="RNA-binding domain, RBD"/>
    <property type="match status" value="2"/>
</dbReference>
<feature type="compositionally biased region" description="Basic and acidic residues" evidence="10">
    <location>
        <begin position="2090"/>
        <end position="2116"/>
    </location>
</feature>
<dbReference type="InterPro" id="IPR010912">
    <property type="entry name" value="SPOC_met"/>
</dbReference>
<dbReference type="InterPro" id="IPR012921">
    <property type="entry name" value="SPOC_C"/>
</dbReference>
<feature type="compositionally biased region" description="Basic and acidic residues" evidence="10">
    <location>
        <begin position="1869"/>
        <end position="1887"/>
    </location>
</feature>
<feature type="compositionally biased region" description="Polar residues" evidence="10">
    <location>
        <begin position="1378"/>
        <end position="1399"/>
    </location>
</feature>
<feature type="compositionally biased region" description="Polar residues" evidence="10">
    <location>
        <begin position="2155"/>
        <end position="2164"/>
    </location>
</feature>
<dbReference type="Pfam" id="PF07744">
    <property type="entry name" value="SPOC"/>
    <property type="match status" value="1"/>
</dbReference>
<feature type="region of interest" description="Disordered" evidence="10">
    <location>
        <begin position="796"/>
        <end position="989"/>
    </location>
</feature>
<feature type="compositionally biased region" description="Polar residues" evidence="10">
    <location>
        <begin position="2292"/>
        <end position="2301"/>
    </location>
</feature>
<feature type="region of interest" description="Disordered" evidence="10">
    <location>
        <begin position="1611"/>
        <end position="2413"/>
    </location>
</feature>